<accession>A0A182PZY5</accession>
<dbReference type="STRING" id="69004.A0A182PZY5"/>
<keyword evidence="5" id="KW-1185">Reference proteome</keyword>
<evidence type="ECO:0000259" key="3">
    <source>
        <dbReference type="PROSITE" id="PS50940"/>
    </source>
</evidence>
<dbReference type="AlphaFoldDB" id="A0A182PZY5"/>
<reference evidence="5" key="1">
    <citation type="submission" date="2014-01" db="EMBL/GenBank/DDBJ databases">
        <title>The Genome Sequence of Anopheles farauti FAR1 (V2).</title>
        <authorList>
            <consortium name="The Broad Institute Genomics Platform"/>
            <person name="Neafsey D.E."/>
            <person name="Besansky N."/>
            <person name="Howell P."/>
            <person name="Walton C."/>
            <person name="Young S.K."/>
            <person name="Zeng Q."/>
            <person name="Gargeya S."/>
            <person name="Fitzgerald M."/>
            <person name="Haas B."/>
            <person name="Abouelleil A."/>
            <person name="Allen A.W."/>
            <person name="Alvarado L."/>
            <person name="Arachchi H.M."/>
            <person name="Berlin A.M."/>
            <person name="Chapman S.B."/>
            <person name="Gainer-Dewar J."/>
            <person name="Goldberg J."/>
            <person name="Griggs A."/>
            <person name="Gujja S."/>
            <person name="Hansen M."/>
            <person name="Howarth C."/>
            <person name="Imamovic A."/>
            <person name="Ireland A."/>
            <person name="Larimer J."/>
            <person name="McCowan C."/>
            <person name="Murphy C."/>
            <person name="Pearson M."/>
            <person name="Poon T.W."/>
            <person name="Priest M."/>
            <person name="Roberts A."/>
            <person name="Saif S."/>
            <person name="Shea T."/>
            <person name="Sisk P."/>
            <person name="Sykes S."/>
            <person name="Wortman J."/>
            <person name="Nusbaum C."/>
            <person name="Birren B."/>
        </authorList>
    </citation>
    <scope>NUCLEOTIDE SEQUENCE [LARGE SCALE GENOMIC DNA]</scope>
    <source>
        <strain evidence="5">FAR1</strain>
    </source>
</reference>
<dbReference type="PROSITE" id="PS50940">
    <property type="entry name" value="CHIT_BIND_II"/>
    <property type="match status" value="1"/>
</dbReference>
<evidence type="ECO:0000256" key="1">
    <source>
        <dbReference type="SAM" id="MobiDB-lite"/>
    </source>
</evidence>
<feature type="domain" description="Chitin-binding type-2" evidence="3">
    <location>
        <begin position="28"/>
        <end position="76"/>
    </location>
</feature>
<dbReference type="SMART" id="SM00494">
    <property type="entry name" value="ChtBD2"/>
    <property type="match status" value="1"/>
</dbReference>
<protein>
    <recommendedName>
        <fullName evidence="3">Chitin-binding type-2 domain-containing protein</fullName>
    </recommendedName>
</protein>
<dbReference type="Proteomes" id="UP000075886">
    <property type="component" value="Unassembled WGS sequence"/>
</dbReference>
<reference evidence="4" key="2">
    <citation type="submission" date="2020-05" db="UniProtKB">
        <authorList>
            <consortium name="EnsemblMetazoa"/>
        </authorList>
    </citation>
    <scope>IDENTIFICATION</scope>
    <source>
        <strain evidence="4">FAR1</strain>
    </source>
</reference>
<sequence length="209" mass="23347">MVLLAVAVSITANALYQQRCSCVTGPPDYLCPTAQLLQVYIPHEVYCTRYYKCTDGRAIEFQCPYGRYFDPLTNSCSCNFTLCYRPDPCIQFVDSCRCCLQQFVNTGLEPQNFYICYNDGYAVAQTCPVAVDPCTNTTEQLVFVNGKCEVAPPTCEHSGFDAGYATCQENVTVTVDFRLPKTRMPAETERRHDNETKNDTAAAAGLRHS</sequence>
<dbReference type="EnsemblMetazoa" id="AFAF000324-RA">
    <property type="protein sequence ID" value="AFAF000324-PA"/>
    <property type="gene ID" value="AFAF000324"/>
</dbReference>
<dbReference type="InterPro" id="IPR036508">
    <property type="entry name" value="Chitin-bd_dom_sf"/>
</dbReference>
<organism evidence="4 5">
    <name type="scientific">Anopheles farauti</name>
    <dbReference type="NCBI Taxonomy" id="69004"/>
    <lineage>
        <taxon>Eukaryota</taxon>
        <taxon>Metazoa</taxon>
        <taxon>Ecdysozoa</taxon>
        <taxon>Arthropoda</taxon>
        <taxon>Hexapoda</taxon>
        <taxon>Insecta</taxon>
        <taxon>Pterygota</taxon>
        <taxon>Neoptera</taxon>
        <taxon>Endopterygota</taxon>
        <taxon>Diptera</taxon>
        <taxon>Nematocera</taxon>
        <taxon>Culicoidea</taxon>
        <taxon>Culicidae</taxon>
        <taxon>Anophelinae</taxon>
        <taxon>Anopheles</taxon>
    </lineage>
</organism>
<dbReference type="GO" id="GO:0005576">
    <property type="term" value="C:extracellular region"/>
    <property type="evidence" value="ECO:0007669"/>
    <property type="project" value="InterPro"/>
</dbReference>
<dbReference type="SUPFAM" id="SSF57625">
    <property type="entry name" value="Invertebrate chitin-binding proteins"/>
    <property type="match status" value="1"/>
</dbReference>
<dbReference type="Gene3D" id="2.170.140.10">
    <property type="entry name" value="Chitin binding domain"/>
    <property type="match status" value="1"/>
</dbReference>
<evidence type="ECO:0000313" key="4">
    <source>
        <dbReference type="EnsemblMetazoa" id="AFAF000324-PA"/>
    </source>
</evidence>
<keyword evidence="2" id="KW-0732">Signal</keyword>
<evidence type="ECO:0000313" key="5">
    <source>
        <dbReference type="Proteomes" id="UP000075886"/>
    </source>
</evidence>
<evidence type="ECO:0000256" key="2">
    <source>
        <dbReference type="SAM" id="SignalP"/>
    </source>
</evidence>
<dbReference type="InterPro" id="IPR002557">
    <property type="entry name" value="Chitin-bd_dom"/>
</dbReference>
<dbReference type="VEuPathDB" id="VectorBase:AFAF000324"/>
<feature type="chain" id="PRO_5008132165" description="Chitin-binding type-2 domain-containing protein" evidence="2">
    <location>
        <begin position="17"/>
        <end position="209"/>
    </location>
</feature>
<dbReference type="Pfam" id="PF01607">
    <property type="entry name" value="CBM_14"/>
    <property type="match status" value="1"/>
</dbReference>
<feature type="signal peptide" evidence="2">
    <location>
        <begin position="1"/>
        <end position="16"/>
    </location>
</feature>
<feature type="compositionally biased region" description="Basic and acidic residues" evidence="1">
    <location>
        <begin position="184"/>
        <end position="198"/>
    </location>
</feature>
<dbReference type="GO" id="GO:0008061">
    <property type="term" value="F:chitin binding"/>
    <property type="evidence" value="ECO:0007669"/>
    <property type="project" value="InterPro"/>
</dbReference>
<feature type="region of interest" description="Disordered" evidence="1">
    <location>
        <begin position="182"/>
        <end position="209"/>
    </location>
</feature>
<name>A0A182PZY5_9DIPT</name>
<proteinExistence type="predicted"/>
<dbReference type="EMBL" id="AXCN02001122">
    <property type="status" value="NOT_ANNOTATED_CDS"/>
    <property type="molecule type" value="Genomic_DNA"/>
</dbReference>